<comment type="caution">
    <text evidence="1">The sequence shown here is derived from an EMBL/GenBank/DDBJ whole genome shotgun (WGS) entry which is preliminary data.</text>
</comment>
<keyword evidence="2" id="KW-1185">Reference proteome</keyword>
<gene>
    <name evidence="1" type="ORF">MRB53_018515</name>
</gene>
<protein>
    <submittedName>
        <fullName evidence="1">Uncharacterized protein</fullName>
    </submittedName>
</protein>
<dbReference type="EMBL" id="CM056813">
    <property type="protein sequence ID" value="KAJ8641821.1"/>
    <property type="molecule type" value="Genomic_DNA"/>
</dbReference>
<proteinExistence type="predicted"/>
<sequence>MVRFCNDCDKRPEIPIDENNNKKEIVRSKEVKMGGHTQDHDLHCEDHGQCIIFMEGNGMARSSITCYVLSDKQMPHKSNTFFKRRMKWQLHVIT</sequence>
<name>A0ACC2M865_PERAE</name>
<reference evidence="1 2" key="1">
    <citation type="journal article" date="2022" name="Hortic Res">
        <title>A haplotype resolved chromosomal level avocado genome allows analysis of novel avocado genes.</title>
        <authorList>
            <person name="Nath O."/>
            <person name="Fletcher S.J."/>
            <person name="Hayward A."/>
            <person name="Shaw L.M."/>
            <person name="Masouleh A.K."/>
            <person name="Furtado A."/>
            <person name="Henry R.J."/>
            <person name="Mitter N."/>
        </authorList>
    </citation>
    <scope>NUCLEOTIDE SEQUENCE [LARGE SCALE GENOMIC DNA]</scope>
    <source>
        <strain evidence="2">cv. Hass</strain>
    </source>
</reference>
<evidence type="ECO:0000313" key="2">
    <source>
        <dbReference type="Proteomes" id="UP001234297"/>
    </source>
</evidence>
<organism evidence="1 2">
    <name type="scientific">Persea americana</name>
    <name type="common">Avocado</name>
    <dbReference type="NCBI Taxonomy" id="3435"/>
    <lineage>
        <taxon>Eukaryota</taxon>
        <taxon>Viridiplantae</taxon>
        <taxon>Streptophyta</taxon>
        <taxon>Embryophyta</taxon>
        <taxon>Tracheophyta</taxon>
        <taxon>Spermatophyta</taxon>
        <taxon>Magnoliopsida</taxon>
        <taxon>Magnoliidae</taxon>
        <taxon>Laurales</taxon>
        <taxon>Lauraceae</taxon>
        <taxon>Persea</taxon>
    </lineage>
</organism>
<evidence type="ECO:0000313" key="1">
    <source>
        <dbReference type="EMBL" id="KAJ8641821.1"/>
    </source>
</evidence>
<accession>A0ACC2M865</accession>
<dbReference type="Proteomes" id="UP001234297">
    <property type="component" value="Chromosome 5"/>
</dbReference>